<dbReference type="RefSeq" id="WP_263747004.1">
    <property type="nucleotide sequence ID" value="NZ_JAOWRF010000254.1"/>
</dbReference>
<gene>
    <name evidence="2" type="ORF">OGM63_17985</name>
</gene>
<organism evidence="2 3">
    <name type="scientific">Plectonema radiosum NIES-515</name>
    <dbReference type="NCBI Taxonomy" id="2986073"/>
    <lineage>
        <taxon>Bacteria</taxon>
        <taxon>Bacillati</taxon>
        <taxon>Cyanobacteriota</taxon>
        <taxon>Cyanophyceae</taxon>
        <taxon>Oscillatoriophycideae</taxon>
        <taxon>Oscillatoriales</taxon>
        <taxon>Microcoleaceae</taxon>
        <taxon>Plectonema</taxon>
    </lineage>
</organism>
<proteinExistence type="predicted"/>
<dbReference type="CDD" id="cd18683">
    <property type="entry name" value="PIN_VapC-like"/>
    <property type="match status" value="1"/>
</dbReference>
<dbReference type="PANTHER" id="PTHR39664:SF2">
    <property type="entry name" value="NUCLEIC ACID-BINDING PROTEIN, CONTAINING PIN DOMAIN-RELATED"/>
    <property type="match status" value="1"/>
</dbReference>
<dbReference type="Gene3D" id="3.40.50.1010">
    <property type="entry name" value="5'-nuclease"/>
    <property type="match status" value="1"/>
</dbReference>
<keyword evidence="3" id="KW-1185">Reference proteome</keyword>
<dbReference type="Proteomes" id="UP001526143">
    <property type="component" value="Unassembled WGS sequence"/>
</dbReference>
<feature type="domain" description="PIN" evidence="1">
    <location>
        <begin position="3"/>
        <end position="117"/>
    </location>
</feature>
<dbReference type="InterPro" id="IPR029060">
    <property type="entry name" value="PIN-like_dom_sf"/>
</dbReference>
<evidence type="ECO:0000259" key="1">
    <source>
        <dbReference type="Pfam" id="PF01850"/>
    </source>
</evidence>
<name>A0ABT3B2C1_9CYAN</name>
<comment type="caution">
    <text evidence="2">The sequence shown here is derived from an EMBL/GenBank/DDBJ whole genome shotgun (WGS) entry which is preliminary data.</text>
</comment>
<dbReference type="InterPro" id="IPR002716">
    <property type="entry name" value="PIN_dom"/>
</dbReference>
<dbReference type="PANTHER" id="PTHR39664">
    <property type="match status" value="1"/>
</dbReference>
<sequence>MVAVDTNIVVRLLTQDDELQFQKSREIFKTYDVFIPDTVILETEWVLRFAYKFKPTEICEALKRLFGLPNVHLANETLIAQVLQWHETGLDFADAFHLAHSQHYSEFYTFDDKFVKKAYGLTNCEVKKPI</sequence>
<dbReference type="Pfam" id="PF01850">
    <property type="entry name" value="PIN"/>
    <property type="match status" value="1"/>
</dbReference>
<dbReference type="EMBL" id="JAOWRF010000254">
    <property type="protein sequence ID" value="MCV3215380.1"/>
    <property type="molecule type" value="Genomic_DNA"/>
</dbReference>
<evidence type="ECO:0000313" key="2">
    <source>
        <dbReference type="EMBL" id="MCV3215380.1"/>
    </source>
</evidence>
<protein>
    <submittedName>
        <fullName evidence="2">Type II toxin-antitoxin system VapC family toxin</fullName>
    </submittedName>
</protein>
<evidence type="ECO:0000313" key="3">
    <source>
        <dbReference type="Proteomes" id="UP001526143"/>
    </source>
</evidence>
<accession>A0ABT3B2C1</accession>
<reference evidence="2 3" key="1">
    <citation type="submission" date="2022-10" db="EMBL/GenBank/DDBJ databases">
        <title>Identification of biosynthetic pathway for the production of the potent trypsin inhibitor radiosumin.</title>
        <authorList>
            <person name="Fewer D.P."/>
            <person name="Delbaje E."/>
            <person name="Ouyang X."/>
            <person name="Agostino P.D."/>
            <person name="Wahlsten M."/>
            <person name="Jokela J."/>
            <person name="Permi P."/>
            <person name="Haapaniemi E."/>
            <person name="Koistinen H."/>
        </authorList>
    </citation>
    <scope>NUCLEOTIDE SEQUENCE [LARGE SCALE GENOMIC DNA]</scope>
    <source>
        <strain evidence="2 3">NIES-515</strain>
    </source>
</reference>
<dbReference type="SUPFAM" id="SSF88723">
    <property type="entry name" value="PIN domain-like"/>
    <property type="match status" value="1"/>
</dbReference>